<reference evidence="1 2" key="1">
    <citation type="journal article" date="2009" name="Stand. Genomic Sci.">
        <title>Complete genome sequence of Stackebrandtia nassauensis type strain (LLR-40K-21).</title>
        <authorList>
            <person name="Munk C."/>
            <person name="Lapidus A."/>
            <person name="Copeland A."/>
            <person name="Jando M."/>
            <person name="Mayilraj S."/>
            <person name="Glavina Del Rio T."/>
            <person name="Nolan M."/>
            <person name="Chen F."/>
            <person name="Lucas S."/>
            <person name="Tice H."/>
            <person name="Cheng J.F."/>
            <person name="Han C."/>
            <person name="Detter J.C."/>
            <person name="Bruce D."/>
            <person name="Goodwin L."/>
            <person name="Chain P."/>
            <person name="Pitluck S."/>
            <person name="Goker M."/>
            <person name="Ovchinikova G."/>
            <person name="Pati A."/>
            <person name="Ivanova N."/>
            <person name="Mavromatis K."/>
            <person name="Chen A."/>
            <person name="Palaniappan K."/>
            <person name="Land M."/>
            <person name="Hauser L."/>
            <person name="Chang Y.J."/>
            <person name="Jeffries C.D."/>
            <person name="Bristow J."/>
            <person name="Eisen J.A."/>
            <person name="Markowitz V."/>
            <person name="Hugenholtz P."/>
            <person name="Kyrpides N.C."/>
            <person name="Klenk H.P."/>
        </authorList>
    </citation>
    <scope>NUCLEOTIDE SEQUENCE [LARGE SCALE GENOMIC DNA]</scope>
    <source>
        <strain evidence="2">DSM 44728 / CIP 108903 / NRRL B-16338 / NBRC 102104 / LLR-40K-21</strain>
    </source>
</reference>
<keyword evidence="2" id="KW-1185">Reference proteome</keyword>
<dbReference type="Proteomes" id="UP000000844">
    <property type="component" value="Chromosome"/>
</dbReference>
<dbReference type="OrthoDB" id="3818356at2"/>
<dbReference type="AlphaFoldDB" id="D3Q9M7"/>
<dbReference type="HOGENOM" id="CLU_737522_0_0_11"/>
<dbReference type="KEGG" id="sna:Snas_4932"/>
<accession>D3Q9M7</accession>
<dbReference type="RefSeq" id="WP_013020144.1">
    <property type="nucleotide sequence ID" value="NC_013947.1"/>
</dbReference>
<dbReference type="EMBL" id="CP001778">
    <property type="protein sequence ID" value="ADD44573.1"/>
    <property type="molecule type" value="Genomic_DNA"/>
</dbReference>
<sequence length="375" mass="40040">MRRRLIRIIAKVIRRPRSWRRAMSAGLTARASAALSALLAGLLLAWAGSFTVLPHLQSGPADLVEDYLNALRDKDVEAALDIAGARLPSGDQAVFLTEKALSSDWRVDSVQQLTPAIDAGVGVTATIADESGRVTRGKFFVSDKSGEWRIRNPFVKVTHHGVLPLSYLDLNGVSAALPDPASDPEAGTFPVFPGSYRLYSGQASLLTTDPGHALLLPGESDDSDPQPQGLDTAVSVSDKGVKAAQKAVNSLIDTCADSDEVNPRDCPFAGADDFDEMTGDDRVLGDVEDVEWKVGDYPRIGVTDSDSGVFGLVRHDDATIKLSGTGVDLYGSEKRVKFTVKCSYDFGDARATLSASGKFSITFTDNASAFADCQR</sequence>
<gene>
    <name evidence="1" type="ordered locus">Snas_4932</name>
</gene>
<evidence type="ECO:0000313" key="2">
    <source>
        <dbReference type="Proteomes" id="UP000000844"/>
    </source>
</evidence>
<name>D3Q9M7_STANL</name>
<protein>
    <submittedName>
        <fullName evidence="1">Uncharacterized protein</fullName>
    </submittedName>
</protein>
<evidence type="ECO:0000313" key="1">
    <source>
        <dbReference type="EMBL" id="ADD44573.1"/>
    </source>
</evidence>
<dbReference type="STRING" id="446470.Snas_4932"/>
<proteinExistence type="predicted"/>
<organism evidence="1 2">
    <name type="scientific">Stackebrandtia nassauensis (strain DSM 44728 / CIP 108903 / NRRL B-16338 / NBRC 102104 / LLR-40K-21)</name>
    <dbReference type="NCBI Taxonomy" id="446470"/>
    <lineage>
        <taxon>Bacteria</taxon>
        <taxon>Bacillati</taxon>
        <taxon>Actinomycetota</taxon>
        <taxon>Actinomycetes</taxon>
        <taxon>Glycomycetales</taxon>
        <taxon>Glycomycetaceae</taxon>
        <taxon>Stackebrandtia</taxon>
    </lineage>
</organism>